<dbReference type="KEGG" id="txa:HQN79_10965"/>
<dbReference type="Proteomes" id="UP000504724">
    <property type="component" value="Chromosome"/>
</dbReference>
<gene>
    <name evidence="1" type="ORF">HQN79_10965</name>
</gene>
<dbReference type="EMBL" id="CP054020">
    <property type="protein sequence ID" value="QKI90059.1"/>
    <property type="molecule type" value="Genomic_DNA"/>
</dbReference>
<sequence>MKDNIKDAFTKNRAEYYPDDVYGVFAIPPFVKNYNFLNINQSWRIVGARGTGKTMFLKSLCHATVFSPKRSDVSIESVKNIGVYWRPDTQLCSLISDSWLGPQWKMAFLHYLTLILLEEIYHSIKSIQKSKLDLGGRDLLKIKIDSILKECFEQPIEKISDLKDFCNKQKFQLSFWLNNFNVVEQPKFLSPFPLIPTLIDGIVEHIDELSDMSYMVYVDEYENLAKVQQALINDFIKHSRPRLRFSFAMKKYAEVSRDTSATEKISETHDFKTIDLDTETTAEEFKLMAAEFVVYRLRQVGAIEADPDYDNPEILTEEKQLSLRLDDYRVQKFVDIASAIFPSMSSGEVAEEILSDKTLRNKLLNIIKVGLKNANSNIKPEDFVIDSQPEASIVTAAILNRKNQDPKQVLSELLQWADGRKEDNKFKGWIENNIFGVIFMIYKSFPKRTTPLYAGFERFCTLSRKNMRHFQELCHEALIESLAEMPDGFSSIPIPIQAQAARKVSEKNLIEVVPSLGEHGESLRTFVARLGMIFSVAAKRYSQSEPEINHFSINISSGSCLSSELQELIRSAKVWNVLFEENKTKSKSDDIADKDYVLNPIFAPFYGISYRKIRKVEFNEGEVKALFLGSEEDFESVYKHYLARWKNAENEGVESILHQSVIEF</sequence>
<reference evidence="1 2" key="1">
    <citation type="submission" date="2020-05" db="EMBL/GenBank/DDBJ databases">
        <title>Thiomicrorhabdus sediminis sp.nov. and Thiomicrorhabdus xiamenensis sp.nov., novel sulfur-oxidizing bacteria isolated from coastal sediment.</title>
        <authorList>
            <person name="Liu X."/>
        </authorList>
    </citation>
    <scope>NUCLEOTIDE SEQUENCE [LARGE SCALE GENOMIC DNA]</scope>
    <source>
        <strain evidence="1 2">G2</strain>
    </source>
</reference>
<dbReference type="Pfam" id="PF24389">
    <property type="entry name" value="ORC-CDC6-like"/>
    <property type="match status" value="1"/>
</dbReference>
<proteinExistence type="predicted"/>
<accession>A0A7D4SJJ0</accession>
<organism evidence="1 2">
    <name type="scientific">Thiomicrorhabdus xiamenensis</name>
    <dbReference type="NCBI Taxonomy" id="2739063"/>
    <lineage>
        <taxon>Bacteria</taxon>
        <taxon>Pseudomonadati</taxon>
        <taxon>Pseudomonadota</taxon>
        <taxon>Gammaproteobacteria</taxon>
        <taxon>Thiotrichales</taxon>
        <taxon>Piscirickettsiaceae</taxon>
        <taxon>Thiomicrorhabdus</taxon>
    </lineage>
</organism>
<dbReference type="InterPro" id="IPR056955">
    <property type="entry name" value="ORC-CDC6-like"/>
</dbReference>
<keyword evidence="2" id="KW-1185">Reference proteome</keyword>
<evidence type="ECO:0000313" key="1">
    <source>
        <dbReference type="EMBL" id="QKI90059.1"/>
    </source>
</evidence>
<dbReference type="AlphaFoldDB" id="A0A7D4SJJ0"/>
<evidence type="ECO:0000313" key="2">
    <source>
        <dbReference type="Proteomes" id="UP000504724"/>
    </source>
</evidence>
<protein>
    <submittedName>
        <fullName evidence="1">Uncharacterized protein</fullName>
    </submittedName>
</protein>
<dbReference type="RefSeq" id="WP_173286472.1">
    <property type="nucleotide sequence ID" value="NZ_CP054020.1"/>
</dbReference>
<name>A0A7D4SJJ0_9GAMM</name>